<organism evidence="2 3">
    <name type="scientific">Ophiobolus disseminans</name>
    <dbReference type="NCBI Taxonomy" id="1469910"/>
    <lineage>
        <taxon>Eukaryota</taxon>
        <taxon>Fungi</taxon>
        <taxon>Dikarya</taxon>
        <taxon>Ascomycota</taxon>
        <taxon>Pezizomycotina</taxon>
        <taxon>Dothideomycetes</taxon>
        <taxon>Pleosporomycetidae</taxon>
        <taxon>Pleosporales</taxon>
        <taxon>Pleosporineae</taxon>
        <taxon>Phaeosphaeriaceae</taxon>
        <taxon>Ophiobolus</taxon>
    </lineage>
</organism>
<keyword evidence="2" id="KW-0255">Endonuclease</keyword>
<keyword evidence="2" id="KW-0378">Hydrolase</keyword>
<dbReference type="EMBL" id="MU006235">
    <property type="protein sequence ID" value="KAF2822303.1"/>
    <property type="molecule type" value="Genomic_DNA"/>
</dbReference>
<feature type="domain" description="Endonuclease/exonuclease/phosphatase" evidence="1">
    <location>
        <begin position="77"/>
        <end position="325"/>
    </location>
</feature>
<dbReference type="CDD" id="cd09083">
    <property type="entry name" value="EEP-1"/>
    <property type="match status" value="1"/>
</dbReference>
<evidence type="ECO:0000313" key="2">
    <source>
        <dbReference type="EMBL" id="KAF2822303.1"/>
    </source>
</evidence>
<dbReference type="Pfam" id="PF03372">
    <property type="entry name" value="Exo_endo_phos"/>
    <property type="match status" value="1"/>
</dbReference>
<keyword evidence="2" id="KW-0540">Nuclease</keyword>
<dbReference type="GO" id="GO:0000175">
    <property type="term" value="F:3'-5'-RNA exonuclease activity"/>
    <property type="evidence" value="ECO:0007669"/>
    <property type="project" value="TreeGrafter"/>
</dbReference>
<accession>A0A6A6ZNE1</accession>
<dbReference type="Proteomes" id="UP000799424">
    <property type="component" value="Unassembled WGS sequence"/>
</dbReference>
<name>A0A6A6ZNE1_9PLEO</name>
<dbReference type="OrthoDB" id="276515at2759"/>
<dbReference type="PANTHER" id="PTHR12121:SF36">
    <property type="entry name" value="ENDONUCLEASE_EXONUCLEASE_PHOSPHATASE DOMAIN-CONTAINING PROTEIN"/>
    <property type="match status" value="1"/>
</dbReference>
<sequence>MKQFWLFSKQTLISVESSQLPSAQLQLRILSFNIRYATTSPFTNEKPWSERFPLIMNQLHHETRYMSGASLNTSHSLSSVIPVPTAAIICLQEVLHSQLTDILHSLNGSTPTGDPMHGPIWAPIGVGRDDGYTKGEYSPIIYPIALFHLLHSETVWLSPTPEKPSIGWDAGSIRILTIAVLECKATGRRVLASCTHLDNAGSESRKHSVEIILRTLKRVEKDWMNDGTLPIFLAGDFNSFPEQEAYLLMSQSEYMYDLREFVQRQRRYNDPITFTGFEPEKDKDEQGRIDFVWLGPKDSKNCSWAVDGYAVLPNVFDDGIYLSDHRCVVGDVCLLC</sequence>
<proteinExistence type="predicted"/>
<gene>
    <name evidence="2" type="ORF">CC86DRAFT_301763</name>
</gene>
<keyword evidence="2" id="KW-0269">Exonuclease</keyword>
<evidence type="ECO:0000259" key="1">
    <source>
        <dbReference type="Pfam" id="PF03372"/>
    </source>
</evidence>
<dbReference type="PANTHER" id="PTHR12121">
    <property type="entry name" value="CARBON CATABOLITE REPRESSOR PROTEIN 4"/>
    <property type="match status" value="1"/>
</dbReference>
<evidence type="ECO:0000313" key="3">
    <source>
        <dbReference type="Proteomes" id="UP000799424"/>
    </source>
</evidence>
<dbReference type="InterPro" id="IPR036691">
    <property type="entry name" value="Endo/exonu/phosph_ase_sf"/>
</dbReference>
<dbReference type="InterPro" id="IPR050410">
    <property type="entry name" value="CCR4/nocturin_mRNA_transcr"/>
</dbReference>
<dbReference type="InterPro" id="IPR005135">
    <property type="entry name" value="Endo/exonuclease/phosphatase"/>
</dbReference>
<keyword evidence="3" id="KW-1185">Reference proteome</keyword>
<dbReference type="SUPFAM" id="SSF56219">
    <property type="entry name" value="DNase I-like"/>
    <property type="match status" value="1"/>
</dbReference>
<protein>
    <submittedName>
        <fullName evidence="2">Endonuclease/exonuclease/phosphatase</fullName>
    </submittedName>
</protein>
<reference evidence="2" key="1">
    <citation type="journal article" date="2020" name="Stud. Mycol.">
        <title>101 Dothideomycetes genomes: a test case for predicting lifestyles and emergence of pathogens.</title>
        <authorList>
            <person name="Haridas S."/>
            <person name="Albert R."/>
            <person name="Binder M."/>
            <person name="Bloem J."/>
            <person name="Labutti K."/>
            <person name="Salamov A."/>
            <person name="Andreopoulos B."/>
            <person name="Baker S."/>
            <person name="Barry K."/>
            <person name="Bills G."/>
            <person name="Bluhm B."/>
            <person name="Cannon C."/>
            <person name="Castanera R."/>
            <person name="Culley D."/>
            <person name="Daum C."/>
            <person name="Ezra D."/>
            <person name="Gonzalez J."/>
            <person name="Henrissat B."/>
            <person name="Kuo A."/>
            <person name="Liang C."/>
            <person name="Lipzen A."/>
            <person name="Lutzoni F."/>
            <person name="Magnuson J."/>
            <person name="Mondo S."/>
            <person name="Nolan M."/>
            <person name="Ohm R."/>
            <person name="Pangilinan J."/>
            <person name="Park H.-J."/>
            <person name="Ramirez L."/>
            <person name="Alfaro M."/>
            <person name="Sun H."/>
            <person name="Tritt A."/>
            <person name="Yoshinaga Y."/>
            <person name="Zwiers L.-H."/>
            <person name="Turgeon B."/>
            <person name="Goodwin S."/>
            <person name="Spatafora J."/>
            <person name="Crous P."/>
            <person name="Grigoriev I."/>
        </authorList>
    </citation>
    <scope>NUCLEOTIDE SEQUENCE</scope>
    <source>
        <strain evidence="2">CBS 113818</strain>
    </source>
</reference>
<dbReference type="GO" id="GO:0004519">
    <property type="term" value="F:endonuclease activity"/>
    <property type="evidence" value="ECO:0007669"/>
    <property type="project" value="UniProtKB-KW"/>
</dbReference>
<dbReference type="Gene3D" id="3.60.10.10">
    <property type="entry name" value="Endonuclease/exonuclease/phosphatase"/>
    <property type="match status" value="1"/>
</dbReference>
<dbReference type="AlphaFoldDB" id="A0A6A6ZNE1"/>